<accession>A0A6J4HHY2</accession>
<dbReference type="EMBL" id="CADCSY010000035">
    <property type="protein sequence ID" value="CAA9222857.1"/>
    <property type="molecule type" value="Genomic_DNA"/>
</dbReference>
<sequence>MTRTWPQDWEERRAGAACVGCEQGRPDEDDHGVRFFAGEVADAYLQRVTPVDGYSTVMFRGRHVADPVDLTPDETVRFWSDVRVAARAIGAVFGPCHLNYQLLGNAVPHVHVHVVPRYVDDADPEMPLRDSVWARSAPVPSDTLRSQVTALQDAAREHAV</sequence>
<dbReference type="GO" id="GO:0003824">
    <property type="term" value="F:catalytic activity"/>
    <property type="evidence" value="ECO:0007669"/>
    <property type="project" value="InterPro"/>
</dbReference>
<evidence type="ECO:0000313" key="3">
    <source>
        <dbReference type="EMBL" id="CAA9222857.1"/>
    </source>
</evidence>
<dbReference type="SUPFAM" id="SSF54197">
    <property type="entry name" value="HIT-like"/>
    <property type="match status" value="1"/>
</dbReference>
<dbReference type="Gene3D" id="3.30.428.10">
    <property type="entry name" value="HIT-like"/>
    <property type="match status" value="1"/>
</dbReference>
<proteinExistence type="predicted"/>
<evidence type="ECO:0000256" key="1">
    <source>
        <dbReference type="PROSITE-ProRule" id="PRU00464"/>
    </source>
</evidence>
<dbReference type="InterPro" id="IPR011146">
    <property type="entry name" value="HIT-like"/>
</dbReference>
<dbReference type="PROSITE" id="PS51084">
    <property type="entry name" value="HIT_2"/>
    <property type="match status" value="1"/>
</dbReference>
<feature type="short sequence motif" description="Histidine triad motif" evidence="1">
    <location>
        <begin position="109"/>
        <end position="113"/>
    </location>
</feature>
<name>A0A6J4HHY2_9ACTN</name>
<organism evidence="3">
    <name type="scientific">uncultured Acidimicrobiales bacterium</name>
    <dbReference type="NCBI Taxonomy" id="310071"/>
    <lineage>
        <taxon>Bacteria</taxon>
        <taxon>Bacillati</taxon>
        <taxon>Actinomycetota</taxon>
        <taxon>Acidimicrobiia</taxon>
        <taxon>Acidimicrobiales</taxon>
        <taxon>environmental samples</taxon>
    </lineage>
</organism>
<reference evidence="3" key="1">
    <citation type="submission" date="2020-02" db="EMBL/GenBank/DDBJ databases">
        <authorList>
            <person name="Meier V. D."/>
        </authorList>
    </citation>
    <scope>NUCLEOTIDE SEQUENCE</scope>
    <source>
        <strain evidence="3">AVDCRST_MAG20</strain>
    </source>
</reference>
<protein>
    <recommendedName>
        <fullName evidence="2">HIT domain-containing protein</fullName>
    </recommendedName>
</protein>
<dbReference type="AlphaFoldDB" id="A0A6J4HHY2"/>
<evidence type="ECO:0000259" key="2">
    <source>
        <dbReference type="PROSITE" id="PS51084"/>
    </source>
</evidence>
<dbReference type="Pfam" id="PF01230">
    <property type="entry name" value="HIT"/>
    <property type="match status" value="1"/>
</dbReference>
<feature type="domain" description="HIT" evidence="2">
    <location>
        <begin position="19"/>
        <end position="124"/>
    </location>
</feature>
<gene>
    <name evidence="3" type="ORF">AVDCRST_MAG20-821</name>
</gene>
<dbReference type="InterPro" id="IPR036265">
    <property type="entry name" value="HIT-like_sf"/>
</dbReference>